<dbReference type="Gene3D" id="3.30.565.10">
    <property type="entry name" value="Histidine kinase-like ATPase, C-terminal domain"/>
    <property type="match status" value="1"/>
</dbReference>
<dbReference type="SUPFAM" id="SSF55874">
    <property type="entry name" value="ATPase domain of HSP90 chaperone/DNA topoisomerase II/histidine kinase"/>
    <property type="match status" value="1"/>
</dbReference>
<dbReference type="PANTHER" id="PTHR43711">
    <property type="entry name" value="TWO-COMPONENT HISTIDINE KINASE"/>
    <property type="match status" value="1"/>
</dbReference>
<dbReference type="InterPro" id="IPR050736">
    <property type="entry name" value="Sensor_HK_Regulatory"/>
</dbReference>
<dbReference type="CDD" id="cd00075">
    <property type="entry name" value="HATPase"/>
    <property type="match status" value="1"/>
</dbReference>
<evidence type="ECO:0000313" key="7">
    <source>
        <dbReference type="EMBL" id="QIA10035.1"/>
    </source>
</evidence>
<dbReference type="InterPro" id="IPR003594">
    <property type="entry name" value="HATPase_dom"/>
</dbReference>
<keyword evidence="4" id="KW-0418">Kinase</keyword>
<keyword evidence="7" id="KW-0067">ATP-binding</keyword>
<dbReference type="AlphaFoldDB" id="A0A6C0RK26"/>
<keyword evidence="7" id="KW-0547">Nucleotide-binding</keyword>
<evidence type="ECO:0000256" key="2">
    <source>
        <dbReference type="ARBA" id="ARBA00012438"/>
    </source>
</evidence>
<gene>
    <name evidence="7" type="ORF">G0Q07_18290</name>
</gene>
<keyword evidence="5" id="KW-0902">Two-component regulatory system</keyword>
<dbReference type="Proteomes" id="UP000474630">
    <property type="component" value="Chromosome"/>
</dbReference>
<evidence type="ECO:0000256" key="1">
    <source>
        <dbReference type="ARBA" id="ARBA00000085"/>
    </source>
</evidence>
<evidence type="ECO:0000256" key="3">
    <source>
        <dbReference type="ARBA" id="ARBA00022679"/>
    </source>
</evidence>
<dbReference type="InterPro" id="IPR005467">
    <property type="entry name" value="His_kinase_dom"/>
</dbReference>
<keyword evidence="3" id="KW-0808">Transferase</keyword>
<organism evidence="7 8">
    <name type="scientific">Draconibacterium halophilum</name>
    <dbReference type="NCBI Taxonomy" id="2706887"/>
    <lineage>
        <taxon>Bacteria</taxon>
        <taxon>Pseudomonadati</taxon>
        <taxon>Bacteroidota</taxon>
        <taxon>Bacteroidia</taxon>
        <taxon>Marinilabiliales</taxon>
        <taxon>Prolixibacteraceae</taxon>
        <taxon>Draconibacterium</taxon>
    </lineage>
</organism>
<protein>
    <recommendedName>
        <fullName evidence="2">histidine kinase</fullName>
        <ecNumber evidence="2">2.7.13.3</ecNumber>
    </recommendedName>
</protein>
<dbReference type="InterPro" id="IPR004358">
    <property type="entry name" value="Sig_transdc_His_kin-like_C"/>
</dbReference>
<evidence type="ECO:0000256" key="4">
    <source>
        <dbReference type="ARBA" id="ARBA00022777"/>
    </source>
</evidence>
<dbReference type="PRINTS" id="PR00344">
    <property type="entry name" value="BCTRLSENSOR"/>
</dbReference>
<proteinExistence type="predicted"/>
<dbReference type="SMART" id="SM00387">
    <property type="entry name" value="HATPase_c"/>
    <property type="match status" value="1"/>
</dbReference>
<dbReference type="InterPro" id="IPR036890">
    <property type="entry name" value="HATPase_C_sf"/>
</dbReference>
<evidence type="ECO:0000313" key="8">
    <source>
        <dbReference type="Proteomes" id="UP000474630"/>
    </source>
</evidence>
<sequence length="100" mass="10899">MISNAIKFSNTGGEISIGAEQKKDELIVYVSDNGIGIKAENINKLFRIDHSESTLGTEKEKGTGLGLLLCKELIEMHGGKIWVESKKDTGSSFKFSLPVQ</sequence>
<accession>A0A6C0RK26</accession>
<dbReference type="GO" id="GO:0004673">
    <property type="term" value="F:protein histidine kinase activity"/>
    <property type="evidence" value="ECO:0007669"/>
    <property type="project" value="UniProtKB-EC"/>
</dbReference>
<evidence type="ECO:0000259" key="6">
    <source>
        <dbReference type="PROSITE" id="PS50109"/>
    </source>
</evidence>
<reference evidence="7 8" key="1">
    <citation type="submission" date="2020-02" db="EMBL/GenBank/DDBJ databases">
        <title>Genome sequencing for Draconibacterium sp. strain M1.</title>
        <authorList>
            <person name="Park S.-J."/>
        </authorList>
    </citation>
    <scope>NUCLEOTIDE SEQUENCE [LARGE SCALE GENOMIC DNA]</scope>
    <source>
        <strain evidence="7 8">M1</strain>
    </source>
</reference>
<dbReference type="GO" id="GO:0005524">
    <property type="term" value="F:ATP binding"/>
    <property type="evidence" value="ECO:0007669"/>
    <property type="project" value="UniProtKB-KW"/>
</dbReference>
<dbReference type="KEGG" id="drc:G0Q07_18290"/>
<dbReference type="Pfam" id="PF02518">
    <property type="entry name" value="HATPase_c"/>
    <property type="match status" value="1"/>
</dbReference>
<comment type="catalytic activity">
    <reaction evidence="1">
        <text>ATP + protein L-histidine = ADP + protein N-phospho-L-histidine.</text>
        <dbReference type="EC" id="2.7.13.3"/>
    </reaction>
</comment>
<dbReference type="GO" id="GO:0000160">
    <property type="term" value="P:phosphorelay signal transduction system"/>
    <property type="evidence" value="ECO:0007669"/>
    <property type="project" value="UniProtKB-KW"/>
</dbReference>
<keyword evidence="8" id="KW-1185">Reference proteome</keyword>
<feature type="domain" description="Histidine kinase" evidence="6">
    <location>
        <begin position="1"/>
        <end position="100"/>
    </location>
</feature>
<dbReference type="EMBL" id="CP048409">
    <property type="protein sequence ID" value="QIA10035.1"/>
    <property type="molecule type" value="Genomic_DNA"/>
</dbReference>
<name>A0A6C0RK26_9BACT</name>
<dbReference type="PANTHER" id="PTHR43711:SF1">
    <property type="entry name" value="HISTIDINE KINASE 1"/>
    <property type="match status" value="1"/>
</dbReference>
<dbReference type="PROSITE" id="PS50109">
    <property type="entry name" value="HIS_KIN"/>
    <property type="match status" value="1"/>
</dbReference>
<dbReference type="EC" id="2.7.13.3" evidence="2"/>
<evidence type="ECO:0000256" key="5">
    <source>
        <dbReference type="ARBA" id="ARBA00023012"/>
    </source>
</evidence>